<name>A0A1E8Q8D8_9MYCO</name>
<dbReference type="Pfam" id="PF00202">
    <property type="entry name" value="Aminotran_3"/>
    <property type="match status" value="1"/>
</dbReference>
<dbReference type="GO" id="GO:0030170">
    <property type="term" value="F:pyridoxal phosphate binding"/>
    <property type="evidence" value="ECO:0007669"/>
    <property type="project" value="InterPro"/>
</dbReference>
<dbReference type="InterPro" id="IPR015422">
    <property type="entry name" value="PyrdxlP-dep_Trfase_small"/>
</dbReference>
<dbReference type="PANTHER" id="PTHR43713:SF3">
    <property type="entry name" value="GLUTAMATE-1-SEMIALDEHYDE 2,1-AMINOMUTASE 1, CHLOROPLASTIC-RELATED"/>
    <property type="match status" value="1"/>
</dbReference>
<protein>
    <submittedName>
        <fullName evidence="4">Glutamate-1-semialdehyde 2,1-aminomutase</fullName>
    </submittedName>
</protein>
<gene>
    <name evidence="4" type="ORF">BEL07_04655</name>
</gene>
<dbReference type="InterPro" id="IPR049704">
    <property type="entry name" value="Aminotrans_3_PPA_site"/>
</dbReference>
<dbReference type="RefSeq" id="WP_070351941.1">
    <property type="nucleotide sequence ID" value="NZ_CP043474.1"/>
</dbReference>
<dbReference type="PROSITE" id="PS00600">
    <property type="entry name" value="AA_TRANSFER_CLASS_3"/>
    <property type="match status" value="1"/>
</dbReference>
<keyword evidence="2 3" id="KW-0663">Pyridoxal phosphate</keyword>
<dbReference type="OrthoDB" id="9801052at2"/>
<evidence type="ECO:0000256" key="1">
    <source>
        <dbReference type="ARBA" id="ARBA00001933"/>
    </source>
</evidence>
<evidence type="ECO:0000256" key="2">
    <source>
        <dbReference type="ARBA" id="ARBA00022898"/>
    </source>
</evidence>
<dbReference type="SUPFAM" id="SSF53383">
    <property type="entry name" value="PLP-dependent transferases"/>
    <property type="match status" value="1"/>
</dbReference>
<comment type="similarity">
    <text evidence="3">Belongs to the class-III pyridoxal-phosphate-dependent aminotransferase family.</text>
</comment>
<dbReference type="PANTHER" id="PTHR43713">
    <property type="entry name" value="GLUTAMATE-1-SEMIALDEHYDE 2,1-AMINOMUTASE"/>
    <property type="match status" value="1"/>
</dbReference>
<dbReference type="InterPro" id="IPR015421">
    <property type="entry name" value="PyrdxlP-dep_Trfase_major"/>
</dbReference>
<dbReference type="Gene3D" id="3.90.1150.10">
    <property type="entry name" value="Aspartate Aminotransferase, domain 1"/>
    <property type="match status" value="1"/>
</dbReference>
<dbReference type="AlphaFoldDB" id="A0A1E8Q8D8"/>
<evidence type="ECO:0000313" key="5">
    <source>
        <dbReference type="Proteomes" id="UP000178953"/>
    </source>
</evidence>
<proteinExistence type="inferred from homology"/>
<dbReference type="Proteomes" id="UP000178953">
    <property type="component" value="Unassembled WGS sequence"/>
</dbReference>
<comment type="caution">
    <text evidence="4">The sequence shown here is derived from an EMBL/GenBank/DDBJ whole genome shotgun (WGS) entry which is preliminary data.</text>
</comment>
<comment type="cofactor">
    <cofactor evidence="1">
        <name>pyridoxal 5'-phosphate</name>
        <dbReference type="ChEBI" id="CHEBI:597326"/>
    </cofactor>
</comment>
<accession>A0A1E8Q8D8</accession>
<dbReference type="EMBL" id="MCHX01000008">
    <property type="protein sequence ID" value="OFJ54858.1"/>
    <property type="molecule type" value="Genomic_DNA"/>
</dbReference>
<dbReference type="Gene3D" id="3.40.640.10">
    <property type="entry name" value="Type I PLP-dependent aspartate aminotransferase-like (Major domain)"/>
    <property type="match status" value="1"/>
</dbReference>
<dbReference type="InterPro" id="IPR015424">
    <property type="entry name" value="PyrdxlP-dep_Trfase"/>
</dbReference>
<keyword evidence="5" id="KW-1185">Reference proteome</keyword>
<sequence>MTTHVDAGTDPRHRTVDTDLRRRAAAVVPNGMYGHLDMRTFPAIPQFIARARGARLWDVDGNEYVDLMCSWGPVILGHADPVVEEAAERQRRQGDCLNGPAPVMVELAEALVRTVAHADWAMFAKNGTDATTMCCTIARAATGRDAILVAAGAYHGAAPWCTPFPAGVTAADRANLLHYRFNDIASIRAAVGDKTDRVAAIIVSPFRHDAGFDQELVDPAFARDVRAYCDEIGAALILDDVRAGFRLHHGGSWEPLGVHPDLTPWSKAIANGHPLAAVTGTDRYREAAGSIFVTGSFWMGAVAMAAGLATLGELERRDAVAHMSELGGQLRTGVLDSAARWGFDVTYTGPAQMPNLAFRDDVDHALAIAFSAEAQARGVYVHPKHNWFVSAAMTSDDLDMALGGLDGAFAALRARHPQHGAR</sequence>
<reference evidence="4 5" key="1">
    <citation type="submission" date="2016-09" db="EMBL/GenBank/DDBJ databases">
        <title>genome sequence of Mycobacterium sp. 739 SCH.</title>
        <authorList>
            <person name="Greninger A.L."/>
            <person name="Qin X."/>
            <person name="Jerome K."/>
            <person name="Vora S."/>
            <person name="Quinn K."/>
        </authorList>
    </citation>
    <scope>NUCLEOTIDE SEQUENCE [LARGE SCALE GENOMIC DNA]</scope>
    <source>
        <strain evidence="4 5">SCH</strain>
    </source>
</reference>
<dbReference type="GO" id="GO:0008483">
    <property type="term" value="F:transaminase activity"/>
    <property type="evidence" value="ECO:0007669"/>
    <property type="project" value="InterPro"/>
</dbReference>
<evidence type="ECO:0000256" key="3">
    <source>
        <dbReference type="RuleBase" id="RU003560"/>
    </source>
</evidence>
<dbReference type="InterPro" id="IPR005814">
    <property type="entry name" value="Aminotrans_3"/>
</dbReference>
<organism evidence="4 5">
    <name type="scientific">Mycolicibacterium grossiae</name>
    <dbReference type="NCBI Taxonomy" id="1552759"/>
    <lineage>
        <taxon>Bacteria</taxon>
        <taxon>Bacillati</taxon>
        <taxon>Actinomycetota</taxon>
        <taxon>Actinomycetes</taxon>
        <taxon>Mycobacteriales</taxon>
        <taxon>Mycobacteriaceae</taxon>
        <taxon>Mycolicibacterium</taxon>
    </lineage>
</organism>
<evidence type="ECO:0000313" key="4">
    <source>
        <dbReference type="EMBL" id="OFJ54858.1"/>
    </source>
</evidence>